<dbReference type="EMBL" id="BMEX01000001">
    <property type="protein sequence ID" value="GGA31752.1"/>
    <property type="molecule type" value="Genomic_DNA"/>
</dbReference>
<sequence length="346" mass="39602">MIPTSPRIEFALRKAREFILLNDIQWLPVDPFSIAKNNGWELVTVGAIAKYKGCSREEIIEALKGSEGVACRNPKTGKFKIIYDENQYPAEKIKWTIMHEIGHIFLGHLMEFNESKLYRGGLTEPEYYVLEREVDTFAAEVLAPMAILKKLGATQQQDIEYLCQITYTASGNRERDIKWRGFQIPYCEADELLCEQFEQYLTPVTYCIDPEEVFGLISNYKRNPRRSFMSNKINSIIMDEDTGKFLVCPRCGNGEFSDGAEFCKLCGLYLYNVCTNSDLFNPEKANIVVEVPYGGCGAQNPADARYCEHCGSETFIAHLGLFKSWEELQRERDGKPIDIDYDDLPF</sequence>
<gene>
    <name evidence="2" type="ORF">GCM10007416_00330</name>
</gene>
<dbReference type="Gene3D" id="1.10.10.2910">
    <property type="match status" value="1"/>
</dbReference>
<proteinExistence type="predicted"/>
<evidence type="ECO:0000313" key="3">
    <source>
        <dbReference type="Proteomes" id="UP000617979"/>
    </source>
</evidence>
<reference evidence="3" key="1">
    <citation type="journal article" date="2019" name="Int. J. Syst. Evol. Microbiol.">
        <title>The Global Catalogue of Microorganisms (GCM) 10K type strain sequencing project: providing services to taxonomists for standard genome sequencing and annotation.</title>
        <authorList>
            <consortium name="The Broad Institute Genomics Platform"/>
            <consortium name="The Broad Institute Genome Sequencing Center for Infectious Disease"/>
            <person name="Wu L."/>
            <person name="Ma J."/>
        </authorList>
    </citation>
    <scope>NUCLEOTIDE SEQUENCE [LARGE SCALE GENOMIC DNA]</scope>
    <source>
        <strain evidence="3">CGMCC 1.12404</strain>
    </source>
</reference>
<comment type="caution">
    <text evidence="2">The sequence shown here is derived from an EMBL/GenBank/DDBJ whole genome shotgun (WGS) entry which is preliminary data.</text>
</comment>
<dbReference type="Pfam" id="PF06114">
    <property type="entry name" value="Peptidase_M78"/>
    <property type="match status" value="1"/>
</dbReference>
<protein>
    <recommendedName>
        <fullName evidence="1">IrrE N-terminal-like domain-containing protein</fullName>
    </recommendedName>
</protein>
<evidence type="ECO:0000259" key="1">
    <source>
        <dbReference type="Pfam" id="PF06114"/>
    </source>
</evidence>
<feature type="domain" description="IrrE N-terminal-like" evidence="1">
    <location>
        <begin position="81"/>
        <end position="161"/>
    </location>
</feature>
<dbReference type="RefSeq" id="WP_188428587.1">
    <property type="nucleotide sequence ID" value="NZ_BMEX01000001.1"/>
</dbReference>
<accession>A0ABQ1FXN0</accession>
<dbReference type="InterPro" id="IPR010359">
    <property type="entry name" value="IrrE_HExxH"/>
</dbReference>
<organism evidence="2 3">
    <name type="scientific">Kroppenstedtia guangzhouensis</name>
    <dbReference type="NCBI Taxonomy" id="1274356"/>
    <lineage>
        <taxon>Bacteria</taxon>
        <taxon>Bacillati</taxon>
        <taxon>Bacillota</taxon>
        <taxon>Bacilli</taxon>
        <taxon>Bacillales</taxon>
        <taxon>Thermoactinomycetaceae</taxon>
        <taxon>Kroppenstedtia</taxon>
    </lineage>
</organism>
<evidence type="ECO:0000313" key="2">
    <source>
        <dbReference type="EMBL" id="GGA31752.1"/>
    </source>
</evidence>
<keyword evidence="3" id="KW-1185">Reference proteome</keyword>
<dbReference type="Proteomes" id="UP000617979">
    <property type="component" value="Unassembled WGS sequence"/>
</dbReference>
<name>A0ABQ1FXN0_9BACL</name>